<feature type="transmembrane region" description="Helical" evidence="1">
    <location>
        <begin position="34"/>
        <end position="55"/>
    </location>
</feature>
<evidence type="ECO:0000313" key="3">
    <source>
        <dbReference type="Proteomes" id="UP000177395"/>
    </source>
</evidence>
<reference evidence="2 3" key="1">
    <citation type="journal article" date="2016" name="Nat. Commun.">
        <title>Thousands of microbial genomes shed light on interconnected biogeochemical processes in an aquifer system.</title>
        <authorList>
            <person name="Anantharaman K."/>
            <person name="Brown C.T."/>
            <person name="Hug L.A."/>
            <person name="Sharon I."/>
            <person name="Castelle C.J."/>
            <person name="Probst A.J."/>
            <person name="Thomas B.C."/>
            <person name="Singh A."/>
            <person name="Wilkins M.J."/>
            <person name="Karaoz U."/>
            <person name="Brodie E.L."/>
            <person name="Williams K.H."/>
            <person name="Hubbard S.S."/>
            <person name="Banfield J.F."/>
        </authorList>
    </citation>
    <scope>NUCLEOTIDE SEQUENCE [LARGE SCALE GENOMIC DNA]</scope>
</reference>
<protein>
    <submittedName>
        <fullName evidence="2">Uncharacterized protein</fullName>
    </submittedName>
</protein>
<feature type="transmembrane region" description="Helical" evidence="1">
    <location>
        <begin position="140"/>
        <end position="160"/>
    </location>
</feature>
<accession>A0A1F6FJS9</accession>
<name>A0A1F6FJS9_9BACT</name>
<dbReference type="EMBL" id="MFMS01000002">
    <property type="protein sequence ID" value="OGG86117.1"/>
    <property type="molecule type" value="Genomic_DNA"/>
</dbReference>
<dbReference type="STRING" id="1798531.A2392_01495"/>
<proteinExistence type="predicted"/>
<keyword evidence="1" id="KW-0472">Membrane</keyword>
<dbReference type="AlphaFoldDB" id="A0A1F6FJS9"/>
<gene>
    <name evidence="2" type="ORF">A2392_01495</name>
</gene>
<sequence>MDFDVILSILNGWFFLLGAFVLGLALAMAKGRQALINVMMGAYLGLFLYTNFPYLETLTENAAGKSASAAIALVVFVGFTIISALLFSRLMPREYLESAFETIGKKLLLAGLFTVLVLTLSTHFLPVDAVIPTGTPLPEFLLSEKLAFLWLILPLVVLFFL</sequence>
<feature type="transmembrane region" description="Helical" evidence="1">
    <location>
        <begin position="6"/>
        <end position="27"/>
    </location>
</feature>
<comment type="caution">
    <text evidence="2">The sequence shown here is derived from an EMBL/GenBank/DDBJ whole genome shotgun (WGS) entry which is preliminary data.</text>
</comment>
<evidence type="ECO:0000313" key="2">
    <source>
        <dbReference type="EMBL" id="OGG86117.1"/>
    </source>
</evidence>
<evidence type="ECO:0000256" key="1">
    <source>
        <dbReference type="SAM" id="Phobius"/>
    </source>
</evidence>
<organism evidence="2 3">
    <name type="scientific">Candidatus Kaiserbacteria bacterium RIFOXYB1_FULL_46_14</name>
    <dbReference type="NCBI Taxonomy" id="1798531"/>
    <lineage>
        <taxon>Bacteria</taxon>
        <taxon>Candidatus Kaiseribacteriota</taxon>
    </lineage>
</organism>
<feature type="transmembrane region" description="Helical" evidence="1">
    <location>
        <begin position="107"/>
        <end position="125"/>
    </location>
</feature>
<dbReference type="Proteomes" id="UP000177395">
    <property type="component" value="Unassembled WGS sequence"/>
</dbReference>
<keyword evidence="1" id="KW-0812">Transmembrane</keyword>
<keyword evidence="1" id="KW-1133">Transmembrane helix</keyword>
<feature type="transmembrane region" description="Helical" evidence="1">
    <location>
        <begin position="67"/>
        <end position="87"/>
    </location>
</feature>